<dbReference type="EMBL" id="QZAB01000551">
    <property type="protein sequence ID" value="RQD80589.1"/>
    <property type="molecule type" value="Genomic_DNA"/>
</dbReference>
<dbReference type="Gene3D" id="1.10.10.10">
    <property type="entry name" value="Winged helix-like DNA-binding domain superfamily/Winged helix DNA-binding domain"/>
    <property type="match status" value="1"/>
</dbReference>
<name>A0A424YNW1_9EURY</name>
<keyword evidence="2" id="KW-0238">DNA-binding</keyword>
<dbReference type="SUPFAM" id="SSF46785">
    <property type="entry name" value="Winged helix' DNA-binding domain"/>
    <property type="match status" value="1"/>
</dbReference>
<accession>A0A424YNW1</accession>
<keyword evidence="1" id="KW-0805">Transcription regulation</keyword>
<protein>
    <submittedName>
        <fullName evidence="6">ArsR family transcriptional regulator</fullName>
    </submittedName>
</protein>
<dbReference type="SMART" id="SM00418">
    <property type="entry name" value="HTH_ARSR"/>
    <property type="match status" value="1"/>
</dbReference>
<dbReference type="InterPro" id="IPR011991">
    <property type="entry name" value="ArsR-like_HTH"/>
</dbReference>
<comment type="caution">
    <text evidence="6">The sequence shown here is derived from an EMBL/GenBank/DDBJ whole genome shotgun (WGS) entry which is preliminary data.</text>
</comment>
<organism evidence="6 7">
    <name type="scientific">Methanosalsum natronophilum</name>
    <dbReference type="NCBI Taxonomy" id="768733"/>
    <lineage>
        <taxon>Archaea</taxon>
        <taxon>Methanobacteriati</taxon>
        <taxon>Methanobacteriota</taxon>
        <taxon>Stenosarchaea group</taxon>
        <taxon>Methanomicrobia</taxon>
        <taxon>Methanosarcinales</taxon>
        <taxon>Methanosarcinaceae</taxon>
        <taxon>Methanosalsum</taxon>
    </lineage>
</organism>
<reference evidence="6 7" key="1">
    <citation type="submission" date="2018-08" db="EMBL/GenBank/DDBJ databases">
        <title>The metabolism and importance of syntrophic acetate oxidation coupled to methane or sulfide production in haloalkaline environments.</title>
        <authorList>
            <person name="Timmers P.H.A."/>
            <person name="Vavourakis C.D."/>
            <person name="Sorokin D.Y."/>
            <person name="Sinninghe Damste J.S."/>
            <person name="Muyzer G."/>
            <person name="Stams A.J.M."/>
            <person name="Plugge C.M."/>
        </authorList>
    </citation>
    <scope>NUCLEOTIDE SEQUENCE [LARGE SCALE GENOMIC DNA]</scope>
    <source>
        <strain evidence="6">MSAO_Arc3</strain>
    </source>
</reference>
<feature type="domain" description="HTH arsR-type" evidence="5">
    <location>
        <begin position="33"/>
        <end position="109"/>
    </location>
</feature>
<dbReference type="InterPro" id="IPR051081">
    <property type="entry name" value="HTH_MetalResp_TranReg"/>
</dbReference>
<gene>
    <name evidence="6" type="ORF">D5R95_08650</name>
</gene>
<dbReference type="GO" id="GO:0003677">
    <property type="term" value="F:DNA binding"/>
    <property type="evidence" value="ECO:0007669"/>
    <property type="project" value="UniProtKB-KW"/>
</dbReference>
<dbReference type="Proteomes" id="UP000284763">
    <property type="component" value="Unassembled WGS sequence"/>
</dbReference>
<evidence type="ECO:0000256" key="3">
    <source>
        <dbReference type="ARBA" id="ARBA00023163"/>
    </source>
</evidence>
<dbReference type="CDD" id="cd00090">
    <property type="entry name" value="HTH_ARSR"/>
    <property type="match status" value="1"/>
</dbReference>
<keyword evidence="3" id="KW-0804">Transcription</keyword>
<evidence type="ECO:0000259" key="5">
    <source>
        <dbReference type="SMART" id="SM00418"/>
    </source>
</evidence>
<dbReference type="InterPro" id="IPR036388">
    <property type="entry name" value="WH-like_DNA-bd_sf"/>
</dbReference>
<evidence type="ECO:0000256" key="2">
    <source>
        <dbReference type="ARBA" id="ARBA00023125"/>
    </source>
</evidence>
<feature type="compositionally biased region" description="Basic and acidic residues" evidence="4">
    <location>
        <begin position="1"/>
        <end position="34"/>
    </location>
</feature>
<evidence type="ECO:0000256" key="4">
    <source>
        <dbReference type="SAM" id="MobiDB-lite"/>
    </source>
</evidence>
<sequence>MNDEENKSLKHEWIQKMKSEGKIDKNPTKDHESGLKTLQNPTRRKILQVLTKTPRTLDEIKKELVIDKMQAKFHLEMLEASLFIEQTTKDNNHYYILSPRGKGYIDNAKMGK</sequence>
<dbReference type="PANTHER" id="PTHR33154">
    <property type="entry name" value="TRANSCRIPTIONAL REGULATOR, ARSR FAMILY"/>
    <property type="match status" value="1"/>
</dbReference>
<dbReference type="Pfam" id="PF12840">
    <property type="entry name" value="HTH_20"/>
    <property type="match status" value="1"/>
</dbReference>
<dbReference type="InterPro" id="IPR036390">
    <property type="entry name" value="WH_DNA-bd_sf"/>
</dbReference>
<dbReference type="GO" id="GO:0003700">
    <property type="term" value="F:DNA-binding transcription factor activity"/>
    <property type="evidence" value="ECO:0007669"/>
    <property type="project" value="InterPro"/>
</dbReference>
<dbReference type="AlphaFoldDB" id="A0A424YNW1"/>
<evidence type="ECO:0000313" key="7">
    <source>
        <dbReference type="Proteomes" id="UP000284763"/>
    </source>
</evidence>
<proteinExistence type="predicted"/>
<dbReference type="InterPro" id="IPR001845">
    <property type="entry name" value="HTH_ArsR_DNA-bd_dom"/>
</dbReference>
<evidence type="ECO:0000313" key="6">
    <source>
        <dbReference type="EMBL" id="RQD80589.1"/>
    </source>
</evidence>
<dbReference type="PANTHER" id="PTHR33154:SF33">
    <property type="entry name" value="TRANSCRIPTIONAL REPRESSOR SDPR"/>
    <property type="match status" value="1"/>
</dbReference>
<feature type="region of interest" description="Disordered" evidence="4">
    <location>
        <begin position="1"/>
        <end position="39"/>
    </location>
</feature>
<evidence type="ECO:0000256" key="1">
    <source>
        <dbReference type="ARBA" id="ARBA00023015"/>
    </source>
</evidence>